<evidence type="ECO:0000256" key="1">
    <source>
        <dbReference type="SAM" id="Phobius"/>
    </source>
</evidence>
<evidence type="ECO:0000259" key="2">
    <source>
        <dbReference type="Pfam" id="PF07662"/>
    </source>
</evidence>
<reference evidence="5" key="2">
    <citation type="submission" date="2019-09" db="UniProtKB">
        <authorList>
            <consortium name="WormBaseParasite"/>
        </authorList>
    </citation>
    <scope>IDENTIFICATION</scope>
</reference>
<sequence>MIATYALCGFSNLSTIGIAMGVLGGMAPSKRHILAKIAFRALISGCICCFYTAEVYYRISLNTVSSTSTLHKVKVRKNRTKL</sequence>
<feature type="domain" description="Concentrative nucleoside transporter C-terminal" evidence="2">
    <location>
        <begin position="1"/>
        <end position="55"/>
    </location>
</feature>
<keyword evidence="4" id="KW-1185">Reference proteome</keyword>
<evidence type="ECO:0000313" key="3">
    <source>
        <dbReference type="EMBL" id="VDP02923.1"/>
    </source>
</evidence>
<accession>A0A183G2G3</accession>
<gene>
    <name evidence="3" type="ORF">HPBE_LOCUS15484</name>
</gene>
<protein>
    <submittedName>
        <fullName evidence="5">Nucleos_tra2_C domain-containing protein</fullName>
    </submittedName>
</protein>
<dbReference type="WBParaSite" id="HPBE_0001548501-mRNA-1">
    <property type="protein sequence ID" value="HPBE_0001548501-mRNA-1"/>
    <property type="gene ID" value="HPBE_0001548501"/>
</dbReference>
<evidence type="ECO:0000313" key="4">
    <source>
        <dbReference type="Proteomes" id="UP000050761"/>
    </source>
</evidence>
<keyword evidence="1" id="KW-1133">Transmembrane helix</keyword>
<dbReference type="GO" id="GO:0005415">
    <property type="term" value="F:nucleoside:sodium symporter activity"/>
    <property type="evidence" value="ECO:0007669"/>
    <property type="project" value="TreeGrafter"/>
</dbReference>
<feature type="transmembrane region" description="Helical" evidence="1">
    <location>
        <begin position="33"/>
        <end position="53"/>
    </location>
</feature>
<keyword evidence="1" id="KW-0812">Transmembrane</keyword>
<dbReference type="Proteomes" id="UP000050761">
    <property type="component" value="Unassembled WGS sequence"/>
</dbReference>
<dbReference type="InterPro" id="IPR008276">
    <property type="entry name" value="C_nuclsd_transpt"/>
</dbReference>
<keyword evidence="1" id="KW-0472">Membrane</keyword>
<dbReference type="EMBL" id="UZAH01028878">
    <property type="protein sequence ID" value="VDP02923.1"/>
    <property type="molecule type" value="Genomic_DNA"/>
</dbReference>
<dbReference type="PANTHER" id="PTHR10590:SF4">
    <property type="entry name" value="SOLUTE CARRIER FAMILY 28 MEMBER 3"/>
    <property type="match status" value="1"/>
</dbReference>
<reference evidence="3 4" key="1">
    <citation type="submission" date="2018-11" db="EMBL/GenBank/DDBJ databases">
        <authorList>
            <consortium name="Pathogen Informatics"/>
        </authorList>
    </citation>
    <scope>NUCLEOTIDE SEQUENCE [LARGE SCALE GENOMIC DNA]</scope>
</reference>
<dbReference type="OrthoDB" id="6075923at2759"/>
<dbReference type="InterPro" id="IPR011657">
    <property type="entry name" value="CNT_C_dom"/>
</dbReference>
<organism evidence="4 5">
    <name type="scientific">Heligmosomoides polygyrus</name>
    <name type="common">Parasitic roundworm</name>
    <dbReference type="NCBI Taxonomy" id="6339"/>
    <lineage>
        <taxon>Eukaryota</taxon>
        <taxon>Metazoa</taxon>
        <taxon>Ecdysozoa</taxon>
        <taxon>Nematoda</taxon>
        <taxon>Chromadorea</taxon>
        <taxon>Rhabditida</taxon>
        <taxon>Rhabditina</taxon>
        <taxon>Rhabditomorpha</taxon>
        <taxon>Strongyloidea</taxon>
        <taxon>Heligmosomidae</taxon>
        <taxon>Heligmosomoides</taxon>
    </lineage>
</organism>
<evidence type="ECO:0000313" key="5">
    <source>
        <dbReference type="WBParaSite" id="HPBE_0001548501-mRNA-1"/>
    </source>
</evidence>
<accession>A0A3P8E380</accession>
<name>A0A183G2G3_HELPZ</name>
<dbReference type="Pfam" id="PF07662">
    <property type="entry name" value="Nucleos_tra2_C"/>
    <property type="match status" value="1"/>
</dbReference>
<dbReference type="GO" id="GO:0005886">
    <property type="term" value="C:plasma membrane"/>
    <property type="evidence" value="ECO:0007669"/>
    <property type="project" value="TreeGrafter"/>
</dbReference>
<dbReference type="PANTHER" id="PTHR10590">
    <property type="entry name" value="SODIUM/NUCLEOSIDE COTRANSPORTER"/>
    <property type="match status" value="1"/>
</dbReference>
<feature type="transmembrane region" description="Helical" evidence="1">
    <location>
        <begin position="7"/>
        <end position="27"/>
    </location>
</feature>
<dbReference type="AlphaFoldDB" id="A0A183G2G3"/>
<proteinExistence type="predicted"/>